<reference evidence="9" key="1">
    <citation type="submission" date="2020-11" db="EMBL/GenBank/DDBJ databases">
        <authorList>
            <person name="Tran Van P."/>
        </authorList>
    </citation>
    <scope>NUCLEOTIDE SEQUENCE</scope>
</reference>
<dbReference type="EMBL" id="OB793167">
    <property type="protein sequence ID" value="CAD7426291.1"/>
    <property type="molecule type" value="Genomic_DNA"/>
</dbReference>
<dbReference type="SUPFAM" id="SSF48452">
    <property type="entry name" value="TPR-like"/>
    <property type="match status" value="1"/>
</dbReference>
<dbReference type="InterPro" id="IPR024111">
    <property type="entry name" value="PEX5/PEX5L"/>
</dbReference>
<dbReference type="InterPro" id="IPR011990">
    <property type="entry name" value="TPR-like_helical_dom_sf"/>
</dbReference>
<dbReference type="GO" id="GO:0005778">
    <property type="term" value="C:peroxisomal membrane"/>
    <property type="evidence" value="ECO:0007669"/>
    <property type="project" value="TreeGrafter"/>
</dbReference>
<evidence type="ECO:0000256" key="8">
    <source>
        <dbReference type="PROSITE-ProRule" id="PRU00339"/>
    </source>
</evidence>
<evidence type="ECO:0008006" key="10">
    <source>
        <dbReference type="Google" id="ProtNLM"/>
    </source>
</evidence>
<protein>
    <recommendedName>
        <fullName evidence="10">Peroxisomal targeting signal 1 receptor</fullName>
    </recommendedName>
</protein>
<comment type="similarity">
    <text evidence="3">Belongs to the peroxisomal targeting signal receptor family.</text>
</comment>
<evidence type="ECO:0000256" key="3">
    <source>
        <dbReference type="ARBA" id="ARBA00005348"/>
    </source>
</evidence>
<dbReference type="PANTHER" id="PTHR10130:SF0">
    <property type="entry name" value="GH08708P"/>
    <property type="match status" value="1"/>
</dbReference>
<proteinExistence type="inferred from homology"/>
<dbReference type="AlphaFoldDB" id="A0A7R9E2R1"/>
<evidence type="ECO:0000256" key="7">
    <source>
        <dbReference type="ARBA" id="ARBA00023140"/>
    </source>
</evidence>
<gene>
    <name evidence="9" type="ORF">TMSB3V08_LOCUS3181</name>
</gene>
<comment type="subcellular location">
    <subcellularLocation>
        <location evidence="2">Cytoplasm</location>
    </subcellularLocation>
    <subcellularLocation>
        <location evidence="1">Peroxisome</location>
    </subcellularLocation>
</comment>
<evidence type="ECO:0000256" key="1">
    <source>
        <dbReference type="ARBA" id="ARBA00004275"/>
    </source>
</evidence>
<evidence type="ECO:0000313" key="9">
    <source>
        <dbReference type="EMBL" id="CAD7426291.1"/>
    </source>
</evidence>
<accession>A0A7R9E2R1</accession>
<dbReference type="PANTHER" id="PTHR10130">
    <property type="entry name" value="PEROXISOMAL TARGETING SIGNAL 1 RECEPTOR PEX5"/>
    <property type="match status" value="1"/>
</dbReference>
<name>A0A7R9E2R1_9NEOP</name>
<keyword evidence="7" id="KW-0576">Peroxisome</keyword>
<dbReference type="PROSITE" id="PS50005">
    <property type="entry name" value="TPR"/>
    <property type="match status" value="2"/>
</dbReference>
<feature type="repeat" description="TPR" evidence="8">
    <location>
        <begin position="407"/>
        <end position="440"/>
    </location>
</feature>
<sequence length="524" mass="58130">MPYCDQTQRHRTSPAGLRECNGSPAWEITVTMTSSSSALSHPAHPSESQLAIPCSKLVGFGSYQSPNSSAHDLVSAGVQLNLLQVTQIPGGHMVQSITLAIDYTADHMEIWARPLVRCIEEQWEELQKNLPQNSNKKESSQSLWADEFADYLEPYKTNVKNSSTSLSSTADRAQGVCAYHFFYSVGEARLWRREMNLKPLQSNVRQCRDVLWSYSLLLRQVSWGQDGKKTIAIGNHTIHCPVTPSNATSSTCVTCYKLPASREQLKIDDVTTYAFEDDNPLKSDSRALEEGKKKLKAGDLPSAVLCFEAAVQQEPTNALAWELLGMTQAENERDPYAIPALKKCLELDPNNLTALMALAVSYTNENLQLQACHTLKCGLGVLFNLSDECDKAADCFKTALLVKSDDFRLWNRLGATLANGQWSEEAVEAYHNALRLSPGFIRARYNLGITCVNLQAYREAAEHFLACLNQQAAGKNLEGKSSNANMSSSIWSSLRLVVSSLDRHDLIDAVDNRNLVTLNKEFQV</sequence>
<evidence type="ECO:0000256" key="2">
    <source>
        <dbReference type="ARBA" id="ARBA00004496"/>
    </source>
</evidence>
<dbReference type="SMART" id="SM00028">
    <property type="entry name" value="TPR"/>
    <property type="match status" value="5"/>
</dbReference>
<dbReference type="GO" id="GO:0005052">
    <property type="term" value="F:peroxisome matrix targeting signal-1 binding"/>
    <property type="evidence" value="ECO:0007669"/>
    <property type="project" value="TreeGrafter"/>
</dbReference>
<organism evidence="9">
    <name type="scientific">Timema monikensis</name>
    <dbReference type="NCBI Taxonomy" id="170555"/>
    <lineage>
        <taxon>Eukaryota</taxon>
        <taxon>Metazoa</taxon>
        <taxon>Ecdysozoa</taxon>
        <taxon>Arthropoda</taxon>
        <taxon>Hexapoda</taxon>
        <taxon>Insecta</taxon>
        <taxon>Pterygota</taxon>
        <taxon>Neoptera</taxon>
        <taxon>Polyneoptera</taxon>
        <taxon>Phasmatodea</taxon>
        <taxon>Timematodea</taxon>
        <taxon>Timematoidea</taxon>
        <taxon>Timematidae</taxon>
        <taxon>Timema</taxon>
    </lineage>
</organism>
<evidence type="ECO:0000256" key="6">
    <source>
        <dbReference type="ARBA" id="ARBA00022803"/>
    </source>
</evidence>
<evidence type="ECO:0000256" key="4">
    <source>
        <dbReference type="ARBA" id="ARBA00022490"/>
    </source>
</evidence>
<evidence type="ECO:0000256" key="5">
    <source>
        <dbReference type="ARBA" id="ARBA00022737"/>
    </source>
</evidence>
<dbReference type="Gene3D" id="1.25.40.10">
    <property type="entry name" value="Tetratricopeptide repeat domain"/>
    <property type="match status" value="2"/>
</dbReference>
<keyword evidence="5" id="KW-0677">Repeat</keyword>
<keyword evidence="4" id="KW-0963">Cytoplasm</keyword>
<dbReference type="InterPro" id="IPR019734">
    <property type="entry name" value="TPR_rpt"/>
</dbReference>
<dbReference type="GO" id="GO:0005829">
    <property type="term" value="C:cytosol"/>
    <property type="evidence" value="ECO:0007669"/>
    <property type="project" value="TreeGrafter"/>
</dbReference>
<dbReference type="GO" id="GO:0016560">
    <property type="term" value="P:protein import into peroxisome matrix, docking"/>
    <property type="evidence" value="ECO:0007669"/>
    <property type="project" value="TreeGrafter"/>
</dbReference>
<feature type="repeat" description="TPR" evidence="8">
    <location>
        <begin position="318"/>
        <end position="351"/>
    </location>
</feature>
<dbReference type="Pfam" id="PF13432">
    <property type="entry name" value="TPR_16"/>
    <property type="match status" value="2"/>
</dbReference>
<keyword evidence="6 8" id="KW-0802">TPR repeat</keyword>